<dbReference type="AlphaFoldDB" id="A0A094ZJ91"/>
<evidence type="ECO:0000313" key="2">
    <source>
        <dbReference type="EMBL" id="KGB34032.1"/>
    </source>
</evidence>
<feature type="compositionally biased region" description="Basic residues" evidence="1">
    <location>
        <begin position="122"/>
        <end position="136"/>
    </location>
</feature>
<proteinExistence type="predicted"/>
<name>A0A094ZJ91_SCHHA</name>
<protein>
    <submittedName>
        <fullName evidence="2">Uncharacterized protein</fullName>
    </submittedName>
</protein>
<feature type="region of interest" description="Disordered" evidence="1">
    <location>
        <begin position="115"/>
        <end position="136"/>
    </location>
</feature>
<dbReference type="EMBL" id="KL250584">
    <property type="protein sequence ID" value="KGB34032.1"/>
    <property type="molecule type" value="Genomic_DNA"/>
</dbReference>
<gene>
    <name evidence="2" type="ORF">MS3_02237</name>
</gene>
<organism evidence="2">
    <name type="scientific">Schistosoma haematobium</name>
    <name type="common">Blood fluke</name>
    <dbReference type="NCBI Taxonomy" id="6185"/>
    <lineage>
        <taxon>Eukaryota</taxon>
        <taxon>Metazoa</taxon>
        <taxon>Spiralia</taxon>
        <taxon>Lophotrochozoa</taxon>
        <taxon>Platyhelminthes</taxon>
        <taxon>Trematoda</taxon>
        <taxon>Digenea</taxon>
        <taxon>Strigeidida</taxon>
        <taxon>Schistosomatoidea</taxon>
        <taxon>Schistosomatidae</taxon>
        <taxon>Schistosoma</taxon>
    </lineage>
</organism>
<dbReference type="STRING" id="6185.A0A094ZJ91"/>
<reference evidence="2" key="1">
    <citation type="journal article" date="2012" name="Nat. Genet.">
        <title>Whole-genome sequence of Schistosoma haematobium.</title>
        <authorList>
            <person name="Young N.D."/>
            <person name="Jex A.R."/>
            <person name="Li B."/>
            <person name="Liu S."/>
            <person name="Yang L."/>
            <person name="Xiong Z."/>
            <person name="Li Y."/>
            <person name="Cantacessi C."/>
            <person name="Hall R.S."/>
            <person name="Xu X."/>
            <person name="Chen F."/>
            <person name="Wu X."/>
            <person name="Zerlotini A."/>
            <person name="Oliveira G."/>
            <person name="Hofmann A."/>
            <person name="Zhang G."/>
            <person name="Fang X."/>
            <person name="Kang Y."/>
            <person name="Campbell B.E."/>
            <person name="Loukas A."/>
            <person name="Ranganathan S."/>
            <person name="Rollinson D."/>
            <person name="Rinaldi G."/>
            <person name="Brindley P.J."/>
            <person name="Yang H."/>
            <person name="Wang J."/>
            <person name="Wang J."/>
            <person name="Gasser R.B."/>
        </authorList>
    </citation>
    <scope>NUCLEOTIDE SEQUENCE [LARGE SCALE GENOMIC DNA]</scope>
</reference>
<sequence length="173" mass="19310">MSYLVKGAANNRMVTSGLQLKKHSQNVSSAINLFEPYPIPNCFAEPGDVHDYYMKEIEKYSHLRSLEDKENEEASLALAAQLLFEDGLNSPADDILPFECQNNNHHIENNLTPIASSSSRSKGIKKKCGRKQNKKATKTSKTLLDYAINTANVGLKPEVANEQVHLNFVSLEF</sequence>
<evidence type="ECO:0000256" key="1">
    <source>
        <dbReference type="SAM" id="MobiDB-lite"/>
    </source>
</evidence>
<accession>A0A094ZJ91</accession>